<organism evidence="1 2">
    <name type="scientific">Vermiconidia calcicola</name>
    <dbReference type="NCBI Taxonomy" id="1690605"/>
    <lineage>
        <taxon>Eukaryota</taxon>
        <taxon>Fungi</taxon>
        <taxon>Dikarya</taxon>
        <taxon>Ascomycota</taxon>
        <taxon>Pezizomycotina</taxon>
        <taxon>Dothideomycetes</taxon>
        <taxon>Dothideomycetidae</taxon>
        <taxon>Mycosphaerellales</taxon>
        <taxon>Extremaceae</taxon>
        <taxon>Vermiconidia</taxon>
    </lineage>
</organism>
<accession>A0ACC3MRN2</accession>
<sequence>VNHACQAKMATSVLALAIASYISLHPTFLLPPIGLLCYDRLCAQQTPPAESGSAPTAKKVALDQRALPKAIPFAFQLTLMFSAAILFLFSLSRLLLTSWQFIPSVYLTPLQLPDLTPNPGL</sequence>
<evidence type="ECO:0000313" key="1">
    <source>
        <dbReference type="EMBL" id="KAK3701656.1"/>
    </source>
</evidence>
<keyword evidence="2" id="KW-1185">Reference proteome</keyword>
<name>A0ACC3MRN2_9PEZI</name>
<dbReference type="EMBL" id="JAUTXU010000170">
    <property type="protein sequence ID" value="KAK3701656.1"/>
    <property type="molecule type" value="Genomic_DNA"/>
</dbReference>
<proteinExistence type="predicted"/>
<evidence type="ECO:0000313" key="2">
    <source>
        <dbReference type="Proteomes" id="UP001281147"/>
    </source>
</evidence>
<feature type="non-terminal residue" evidence="1">
    <location>
        <position position="1"/>
    </location>
</feature>
<dbReference type="Proteomes" id="UP001281147">
    <property type="component" value="Unassembled WGS sequence"/>
</dbReference>
<comment type="caution">
    <text evidence="1">The sequence shown here is derived from an EMBL/GenBank/DDBJ whole genome shotgun (WGS) entry which is preliminary data.</text>
</comment>
<gene>
    <name evidence="1" type="ORF">LTR37_015308</name>
</gene>
<reference evidence="1" key="1">
    <citation type="submission" date="2023-07" db="EMBL/GenBank/DDBJ databases">
        <title>Black Yeasts Isolated from many extreme environments.</title>
        <authorList>
            <person name="Coleine C."/>
            <person name="Stajich J.E."/>
            <person name="Selbmann L."/>
        </authorList>
    </citation>
    <scope>NUCLEOTIDE SEQUENCE</scope>
    <source>
        <strain evidence="1">CCFEE 5714</strain>
    </source>
</reference>
<protein>
    <submittedName>
        <fullName evidence="1">Uncharacterized protein</fullName>
    </submittedName>
</protein>